<dbReference type="GO" id="GO:0005737">
    <property type="term" value="C:cytoplasm"/>
    <property type="evidence" value="ECO:0007669"/>
    <property type="project" value="TreeGrafter"/>
</dbReference>
<dbReference type="GO" id="GO:0046872">
    <property type="term" value="F:metal ion binding"/>
    <property type="evidence" value="ECO:0007669"/>
    <property type="project" value="InterPro"/>
</dbReference>
<reference evidence="4 5" key="1">
    <citation type="submission" date="2018-01" db="EMBL/GenBank/DDBJ databases">
        <authorList>
            <person name="Paulsen S."/>
            <person name="Gram L.K."/>
        </authorList>
    </citation>
    <scope>NUCLEOTIDE SEQUENCE [LARGE SCALE GENOMIC DNA]</scope>
    <source>
        <strain evidence="4 5">S2599</strain>
    </source>
</reference>
<dbReference type="Gene3D" id="3.30.470.20">
    <property type="entry name" value="ATP-grasp fold, B domain"/>
    <property type="match status" value="1"/>
</dbReference>
<gene>
    <name evidence="4" type="ORF">CWB98_09510</name>
</gene>
<keyword evidence="1" id="KW-0464">Manganese</keyword>
<keyword evidence="2" id="KW-0547">Nucleotide-binding</keyword>
<protein>
    <recommendedName>
        <fullName evidence="3">ATP-grasp domain-containing protein</fullName>
    </recommendedName>
</protein>
<dbReference type="GO" id="GO:0016879">
    <property type="term" value="F:ligase activity, forming carbon-nitrogen bonds"/>
    <property type="evidence" value="ECO:0007669"/>
    <property type="project" value="TreeGrafter"/>
</dbReference>
<dbReference type="PROSITE" id="PS50975">
    <property type="entry name" value="ATP_GRASP"/>
    <property type="match status" value="1"/>
</dbReference>
<sequence length="315" mass="35287">MTRSVAAPHVGIWMYENGGGREIEQRLVHALAERGIQTSTGLNLRDARAKDGQIICNGVVMEQLDAFLSYNAGQQTQFQVYLYQALSQAIPTLNNYEAFALAEDKFRTSHLLNSQGICTADYRLCHKNDMDGLKQALRDFGGKLIYKPTDGWGGVGIVKIDSEQALDMLLPFLSRTDLRYFYVERFIDYDNTDYRIDVVDGKFVGCYGRKAPKDDWKTNITSGGSVFVREPDDEVVDLAIRAANTLGLEIAGVDLIYDREREEYVVLEVNTIPAFATPEQEALGINFNQAKIDAMVELIERTATQKSALHTHKVA</sequence>
<dbReference type="OrthoDB" id="6808660at2"/>
<evidence type="ECO:0000313" key="4">
    <source>
        <dbReference type="EMBL" id="TMP37797.1"/>
    </source>
</evidence>
<dbReference type="AlphaFoldDB" id="A0A5S3X1D7"/>
<accession>A0A5S3X1D7</accession>
<reference evidence="5" key="2">
    <citation type="submission" date="2019-06" db="EMBL/GenBank/DDBJ databases">
        <title>Co-occurence of chitin degradation, pigmentation and bioactivity in marine Pseudoalteromonas.</title>
        <authorList>
            <person name="Sonnenschein E.C."/>
            <person name="Bech P.K."/>
        </authorList>
    </citation>
    <scope>NUCLEOTIDE SEQUENCE [LARGE SCALE GENOMIC DNA]</scope>
    <source>
        <strain evidence="5">S2599</strain>
    </source>
</reference>
<organism evidence="4 5">
    <name type="scientific">Pseudoalteromonas rubra</name>
    <dbReference type="NCBI Taxonomy" id="43658"/>
    <lineage>
        <taxon>Bacteria</taxon>
        <taxon>Pseudomonadati</taxon>
        <taxon>Pseudomonadota</taxon>
        <taxon>Gammaproteobacteria</taxon>
        <taxon>Alteromonadales</taxon>
        <taxon>Pseudoalteromonadaceae</taxon>
        <taxon>Pseudoalteromonas</taxon>
    </lineage>
</organism>
<feature type="domain" description="ATP-grasp" evidence="3">
    <location>
        <begin position="109"/>
        <end position="296"/>
    </location>
</feature>
<comment type="caution">
    <text evidence="4">The sequence shown here is derived from an EMBL/GenBank/DDBJ whole genome shotgun (WGS) entry which is preliminary data.</text>
</comment>
<dbReference type="EMBL" id="PNCJ01000013">
    <property type="protein sequence ID" value="TMP37797.1"/>
    <property type="molecule type" value="Genomic_DNA"/>
</dbReference>
<evidence type="ECO:0000313" key="5">
    <source>
        <dbReference type="Proteomes" id="UP000306719"/>
    </source>
</evidence>
<dbReference type="SUPFAM" id="SSF56059">
    <property type="entry name" value="Glutathione synthetase ATP-binding domain-like"/>
    <property type="match status" value="1"/>
</dbReference>
<proteinExistence type="predicted"/>
<dbReference type="InterPro" id="IPR011761">
    <property type="entry name" value="ATP-grasp"/>
</dbReference>
<evidence type="ECO:0000256" key="2">
    <source>
        <dbReference type="PROSITE-ProRule" id="PRU00409"/>
    </source>
</evidence>
<dbReference type="Gene3D" id="3.40.50.20">
    <property type="match status" value="1"/>
</dbReference>
<dbReference type="Proteomes" id="UP000306719">
    <property type="component" value="Unassembled WGS sequence"/>
</dbReference>
<dbReference type="RefSeq" id="WP_138544630.1">
    <property type="nucleotide sequence ID" value="NZ_PNCJ01000013.1"/>
</dbReference>
<dbReference type="PANTHER" id="PTHR21621:SF0">
    <property type="entry name" value="BETA-CITRYLGLUTAMATE SYNTHASE B-RELATED"/>
    <property type="match status" value="1"/>
</dbReference>
<evidence type="ECO:0000256" key="1">
    <source>
        <dbReference type="ARBA" id="ARBA00023211"/>
    </source>
</evidence>
<name>A0A5S3X1D7_9GAMM</name>
<dbReference type="GO" id="GO:0005524">
    <property type="term" value="F:ATP binding"/>
    <property type="evidence" value="ECO:0007669"/>
    <property type="project" value="UniProtKB-UniRule"/>
</dbReference>
<dbReference type="InterPro" id="IPR013651">
    <property type="entry name" value="ATP-grasp_RimK-type"/>
</dbReference>
<dbReference type="Pfam" id="PF08443">
    <property type="entry name" value="RimK"/>
    <property type="match status" value="1"/>
</dbReference>
<keyword evidence="2" id="KW-0067">ATP-binding</keyword>
<dbReference type="PANTHER" id="PTHR21621">
    <property type="entry name" value="RIBOSOMAL PROTEIN S6 MODIFICATION PROTEIN"/>
    <property type="match status" value="1"/>
</dbReference>
<evidence type="ECO:0000259" key="3">
    <source>
        <dbReference type="PROSITE" id="PS50975"/>
    </source>
</evidence>